<sequence length="104" mass="11806">MAWGGTLTLVCCLLRRTCRFPYSDRRNFYGLIACSYCIGYNRSHLKLDQQNHDLVGCCFVQQFPTLTHAYSTSDPQSCGLDYFPLLSACIWSLLFNYLGSALEA</sequence>
<dbReference type="EMBL" id="JARJCN010000015">
    <property type="protein sequence ID" value="KAJ7093845.1"/>
    <property type="molecule type" value="Genomic_DNA"/>
</dbReference>
<keyword evidence="3" id="KW-1185">Reference proteome</keyword>
<keyword evidence="1" id="KW-0732">Signal</keyword>
<gene>
    <name evidence="2" type="ORF">B0H15DRAFT_143396</name>
</gene>
<evidence type="ECO:0000313" key="3">
    <source>
        <dbReference type="Proteomes" id="UP001222325"/>
    </source>
</evidence>
<evidence type="ECO:0008006" key="4">
    <source>
        <dbReference type="Google" id="ProtNLM"/>
    </source>
</evidence>
<feature type="signal peptide" evidence="1">
    <location>
        <begin position="1"/>
        <end position="19"/>
    </location>
</feature>
<dbReference type="AlphaFoldDB" id="A0AAD6XRA8"/>
<name>A0AAD6XRA8_9AGAR</name>
<organism evidence="2 3">
    <name type="scientific">Mycena belliarum</name>
    <dbReference type="NCBI Taxonomy" id="1033014"/>
    <lineage>
        <taxon>Eukaryota</taxon>
        <taxon>Fungi</taxon>
        <taxon>Dikarya</taxon>
        <taxon>Basidiomycota</taxon>
        <taxon>Agaricomycotina</taxon>
        <taxon>Agaricomycetes</taxon>
        <taxon>Agaricomycetidae</taxon>
        <taxon>Agaricales</taxon>
        <taxon>Marasmiineae</taxon>
        <taxon>Mycenaceae</taxon>
        <taxon>Mycena</taxon>
    </lineage>
</organism>
<dbReference type="Proteomes" id="UP001222325">
    <property type="component" value="Unassembled WGS sequence"/>
</dbReference>
<evidence type="ECO:0000256" key="1">
    <source>
        <dbReference type="SAM" id="SignalP"/>
    </source>
</evidence>
<proteinExistence type="predicted"/>
<evidence type="ECO:0000313" key="2">
    <source>
        <dbReference type="EMBL" id="KAJ7093845.1"/>
    </source>
</evidence>
<protein>
    <recommendedName>
        <fullName evidence="4">Secreted protein</fullName>
    </recommendedName>
</protein>
<comment type="caution">
    <text evidence="2">The sequence shown here is derived from an EMBL/GenBank/DDBJ whole genome shotgun (WGS) entry which is preliminary data.</text>
</comment>
<accession>A0AAD6XRA8</accession>
<feature type="chain" id="PRO_5042270013" description="Secreted protein" evidence="1">
    <location>
        <begin position="20"/>
        <end position="104"/>
    </location>
</feature>
<reference evidence="2" key="1">
    <citation type="submission" date="2023-03" db="EMBL/GenBank/DDBJ databases">
        <title>Massive genome expansion in bonnet fungi (Mycena s.s.) driven by repeated elements and novel gene families across ecological guilds.</title>
        <authorList>
            <consortium name="Lawrence Berkeley National Laboratory"/>
            <person name="Harder C.B."/>
            <person name="Miyauchi S."/>
            <person name="Viragh M."/>
            <person name="Kuo A."/>
            <person name="Thoen E."/>
            <person name="Andreopoulos B."/>
            <person name="Lu D."/>
            <person name="Skrede I."/>
            <person name="Drula E."/>
            <person name="Henrissat B."/>
            <person name="Morin E."/>
            <person name="Kohler A."/>
            <person name="Barry K."/>
            <person name="LaButti K."/>
            <person name="Morin E."/>
            <person name="Salamov A."/>
            <person name="Lipzen A."/>
            <person name="Mereny Z."/>
            <person name="Hegedus B."/>
            <person name="Baldrian P."/>
            <person name="Stursova M."/>
            <person name="Weitz H."/>
            <person name="Taylor A."/>
            <person name="Grigoriev I.V."/>
            <person name="Nagy L.G."/>
            <person name="Martin F."/>
            <person name="Kauserud H."/>
        </authorList>
    </citation>
    <scope>NUCLEOTIDE SEQUENCE</scope>
    <source>
        <strain evidence="2">CBHHK173m</strain>
    </source>
</reference>